<name>A0A1L9V9T9_ASPGL</name>
<dbReference type="EMBL" id="KV878909">
    <property type="protein sequence ID" value="OJJ80694.1"/>
    <property type="molecule type" value="Genomic_DNA"/>
</dbReference>
<dbReference type="OrthoDB" id="2679825at2759"/>
<reference evidence="3" key="1">
    <citation type="journal article" date="2017" name="Genome Biol.">
        <title>Comparative genomics reveals high biological diversity and specific adaptations in the industrially and medically important fungal genus Aspergillus.</title>
        <authorList>
            <person name="de Vries R.P."/>
            <person name="Riley R."/>
            <person name="Wiebenga A."/>
            <person name="Aguilar-Osorio G."/>
            <person name="Amillis S."/>
            <person name="Uchima C.A."/>
            <person name="Anderluh G."/>
            <person name="Asadollahi M."/>
            <person name="Askin M."/>
            <person name="Barry K."/>
            <person name="Battaglia E."/>
            <person name="Bayram O."/>
            <person name="Benocci T."/>
            <person name="Braus-Stromeyer S.A."/>
            <person name="Caldana C."/>
            <person name="Canovas D."/>
            <person name="Cerqueira G.C."/>
            <person name="Chen F."/>
            <person name="Chen W."/>
            <person name="Choi C."/>
            <person name="Clum A."/>
            <person name="Dos Santos R.A."/>
            <person name="Damasio A.R."/>
            <person name="Diallinas G."/>
            <person name="Emri T."/>
            <person name="Fekete E."/>
            <person name="Flipphi M."/>
            <person name="Freyberg S."/>
            <person name="Gallo A."/>
            <person name="Gournas C."/>
            <person name="Habgood R."/>
            <person name="Hainaut M."/>
            <person name="Harispe M.L."/>
            <person name="Henrissat B."/>
            <person name="Hilden K.S."/>
            <person name="Hope R."/>
            <person name="Hossain A."/>
            <person name="Karabika E."/>
            <person name="Karaffa L."/>
            <person name="Karanyi Z."/>
            <person name="Krasevec N."/>
            <person name="Kuo A."/>
            <person name="Kusch H."/>
            <person name="LaButti K."/>
            <person name="Lagendijk E.L."/>
            <person name="Lapidus A."/>
            <person name="Levasseur A."/>
            <person name="Lindquist E."/>
            <person name="Lipzen A."/>
            <person name="Logrieco A.F."/>
            <person name="MacCabe A."/>
            <person name="Maekelae M.R."/>
            <person name="Malavazi I."/>
            <person name="Melin P."/>
            <person name="Meyer V."/>
            <person name="Mielnichuk N."/>
            <person name="Miskei M."/>
            <person name="Molnar A.P."/>
            <person name="Mule G."/>
            <person name="Ngan C.Y."/>
            <person name="Orejas M."/>
            <person name="Orosz E."/>
            <person name="Ouedraogo J.P."/>
            <person name="Overkamp K.M."/>
            <person name="Park H.-S."/>
            <person name="Perrone G."/>
            <person name="Piumi F."/>
            <person name="Punt P.J."/>
            <person name="Ram A.F."/>
            <person name="Ramon A."/>
            <person name="Rauscher S."/>
            <person name="Record E."/>
            <person name="Riano-Pachon D.M."/>
            <person name="Robert V."/>
            <person name="Roehrig J."/>
            <person name="Ruller R."/>
            <person name="Salamov A."/>
            <person name="Salih N.S."/>
            <person name="Samson R.A."/>
            <person name="Sandor E."/>
            <person name="Sanguinetti M."/>
            <person name="Schuetze T."/>
            <person name="Sepcic K."/>
            <person name="Shelest E."/>
            <person name="Sherlock G."/>
            <person name="Sophianopoulou V."/>
            <person name="Squina F.M."/>
            <person name="Sun H."/>
            <person name="Susca A."/>
            <person name="Todd R.B."/>
            <person name="Tsang A."/>
            <person name="Unkles S.E."/>
            <person name="van de Wiele N."/>
            <person name="van Rossen-Uffink D."/>
            <person name="Oliveira J.V."/>
            <person name="Vesth T.C."/>
            <person name="Visser J."/>
            <person name="Yu J.-H."/>
            <person name="Zhou M."/>
            <person name="Andersen M.R."/>
            <person name="Archer D.B."/>
            <person name="Baker S.E."/>
            <person name="Benoit I."/>
            <person name="Brakhage A.A."/>
            <person name="Braus G.H."/>
            <person name="Fischer R."/>
            <person name="Frisvad J.C."/>
            <person name="Goldman G.H."/>
            <person name="Houbraken J."/>
            <person name="Oakley B."/>
            <person name="Pocsi I."/>
            <person name="Scazzocchio C."/>
            <person name="Seiboth B."/>
            <person name="vanKuyk P.A."/>
            <person name="Wortman J."/>
            <person name="Dyer P.S."/>
            <person name="Grigoriev I.V."/>
        </authorList>
    </citation>
    <scope>NUCLEOTIDE SEQUENCE [LARGE SCALE GENOMIC DNA]</scope>
    <source>
        <strain evidence="3">CBS 516.65</strain>
    </source>
</reference>
<accession>A0A1L9V9T9</accession>
<proteinExistence type="predicted"/>
<dbReference type="InterPro" id="IPR054208">
    <property type="entry name" value="DUF6914"/>
</dbReference>
<dbReference type="RefSeq" id="XP_022397392.1">
    <property type="nucleotide sequence ID" value="XM_022548452.1"/>
</dbReference>
<evidence type="ECO:0000313" key="2">
    <source>
        <dbReference type="EMBL" id="OJJ80694.1"/>
    </source>
</evidence>
<feature type="compositionally biased region" description="Polar residues" evidence="1">
    <location>
        <begin position="62"/>
        <end position="78"/>
    </location>
</feature>
<protein>
    <submittedName>
        <fullName evidence="2">Uncharacterized protein</fullName>
    </submittedName>
</protein>
<feature type="compositionally biased region" description="Low complexity" evidence="1">
    <location>
        <begin position="39"/>
        <end position="50"/>
    </location>
</feature>
<sequence length="133" mass="14727">MKNKDRLYIAPLRARGGAPKMPRKEDMYTLHIHPKPKLPSNTSNTPKTTSQPEPGTCYNAKETLSPTGVPQWHFQETASPPDPSHAAILLVRVMVAKVNNTPRLQELLRKVPIRQGVQGWNCVGWVGERGVGG</sequence>
<dbReference type="Proteomes" id="UP000184300">
    <property type="component" value="Unassembled WGS sequence"/>
</dbReference>
<evidence type="ECO:0000313" key="3">
    <source>
        <dbReference type="Proteomes" id="UP000184300"/>
    </source>
</evidence>
<organism evidence="2 3">
    <name type="scientific">Aspergillus glaucus CBS 516.65</name>
    <dbReference type="NCBI Taxonomy" id="1160497"/>
    <lineage>
        <taxon>Eukaryota</taxon>
        <taxon>Fungi</taxon>
        <taxon>Dikarya</taxon>
        <taxon>Ascomycota</taxon>
        <taxon>Pezizomycotina</taxon>
        <taxon>Eurotiomycetes</taxon>
        <taxon>Eurotiomycetidae</taxon>
        <taxon>Eurotiales</taxon>
        <taxon>Aspergillaceae</taxon>
        <taxon>Aspergillus</taxon>
        <taxon>Aspergillus subgen. Aspergillus</taxon>
    </lineage>
</organism>
<evidence type="ECO:0000256" key="1">
    <source>
        <dbReference type="SAM" id="MobiDB-lite"/>
    </source>
</evidence>
<feature type="region of interest" description="Disordered" evidence="1">
    <location>
        <begin position="1"/>
        <end position="83"/>
    </location>
</feature>
<dbReference type="AlphaFoldDB" id="A0A1L9V9T9"/>
<dbReference type="GeneID" id="34464712"/>
<gene>
    <name evidence="2" type="ORF">ASPGLDRAFT_60758</name>
</gene>
<dbReference type="VEuPathDB" id="FungiDB:ASPGLDRAFT_60758"/>
<dbReference type="Pfam" id="PF21858">
    <property type="entry name" value="DUF6914"/>
    <property type="match status" value="1"/>
</dbReference>
<keyword evidence="3" id="KW-1185">Reference proteome</keyword>